<name>A0ABV0BL74_9HYPH</name>
<proteinExistence type="predicted"/>
<evidence type="ECO:0000313" key="3">
    <source>
        <dbReference type="Proteomes" id="UP001418637"/>
    </source>
</evidence>
<dbReference type="PROSITE" id="PS51819">
    <property type="entry name" value="VOC"/>
    <property type="match status" value="1"/>
</dbReference>
<comment type="caution">
    <text evidence="2">The sequence shown here is derived from an EMBL/GenBank/DDBJ whole genome shotgun (WGS) entry which is preliminary data.</text>
</comment>
<gene>
    <name evidence="2" type="ORF">WJT86_10320</name>
</gene>
<dbReference type="Gene3D" id="3.10.180.10">
    <property type="entry name" value="2,3-Dihydroxybiphenyl 1,2-Dioxygenase, domain 1"/>
    <property type="match status" value="1"/>
</dbReference>
<dbReference type="InterPro" id="IPR029068">
    <property type="entry name" value="Glyas_Bleomycin-R_OHBP_Dase"/>
</dbReference>
<accession>A0ABV0BL74</accession>
<organism evidence="2 3">
    <name type="scientific">Hohaiivirga grylli</name>
    <dbReference type="NCBI Taxonomy" id="3133970"/>
    <lineage>
        <taxon>Bacteria</taxon>
        <taxon>Pseudomonadati</taxon>
        <taxon>Pseudomonadota</taxon>
        <taxon>Alphaproteobacteria</taxon>
        <taxon>Hyphomicrobiales</taxon>
        <taxon>Methylobacteriaceae</taxon>
        <taxon>Hohaiivirga</taxon>
    </lineage>
</organism>
<dbReference type="InterPro" id="IPR025870">
    <property type="entry name" value="Glyoxalase-like_dom"/>
</dbReference>
<dbReference type="Proteomes" id="UP001418637">
    <property type="component" value="Unassembled WGS sequence"/>
</dbReference>
<reference evidence="2 3" key="1">
    <citation type="submission" date="2024-04" db="EMBL/GenBank/DDBJ databases">
        <title>A novel species isolated from cricket.</title>
        <authorList>
            <person name="Wang H.-C."/>
        </authorList>
    </citation>
    <scope>NUCLEOTIDE SEQUENCE [LARGE SCALE GENOMIC DNA]</scope>
    <source>
        <strain evidence="2 3">WL0021</strain>
    </source>
</reference>
<protein>
    <submittedName>
        <fullName evidence="2">VOC family protein</fullName>
    </submittedName>
</protein>
<dbReference type="InterPro" id="IPR037523">
    <property type="entry name" value="VOC_core"/>
</dbReference>
<dbReference type="Pfam" id="PF12681">
    <property type="entry name" value="Glyoxalase_2"/>
    <property type="match status" value="1"/>
</dbReference>
<dbReference type="RefSeq" id="WP_346337479.1">
    <property type="nucleotide sequence ID" value="NZ_JBBYXI010000003.1"/>
</dbReference>
<keyword evidence="3" id="KW-1185">Reference proteome</keyword>
<evidence type="ECO:0000259" key="1">
    <source>
        <dbReference type="PROSITE" id="PS51819"/>
    </source>
</evidence>
<dbReference type="SUPFAM" id="SSF54593">
    <property type="entry name" value="Glyoxalase/Bleomycin resistance protein/Dihydroxybiphenyl dioxygenase"/>
    <property type="match status" value="1"/>
</dbReference>
<dbReference type="CDD" id="cd07264">
    <property type="entry name" value="VOC_like"/>
    <property type="match status" value="1"/>
</dbReference>
<sequence>MIFKYTILYVDDVEVSANFFTQALGIKTAFIHESGDYAELDTGTTKLSLSSRALLKSGGIDAHQPSVSQPTFEIAFETDDVAGALKMALAAGATLLKDLKNEEWGQTTAYISDRNGYLIELCSPIQLPNPG</sequence>
<evidence type="ECO:0000313" key="2">
    <source>
        <dbReference type="EMBL" id="MEN3931450.1"/>
    </source>
</evidence>
<dbReference type="EMBL" id="JBBYXI010000003">
    <property type="protein sequence ID" value="MEN3931450.1"/>
    <property type="molecule type" value="Genomic_DNA"/>
</dbReference>
<feature type="domain" description="VOC" evidence="1">
    <location>
        <begin position="2"/>
        <end position="124"/>
    </location>
</feature>